<accession>A0ABP9EK93</accession>
<comment type="caution">
    <text evidence="2">The sequence shown here is derived from an EMBL/GenBank/DDBJ whole genome shotgun (WGS) entry which is preliminary data.</text>
</comment>
<protein>
    <submittedName>
        <fullName evidence="2">Uncharacterized protein</fullName>
    </submittedName>
</protein>
<dbReference type="EMBL" id="BAABHQ010000010">
    <property type="protein sequence ID" value="GAA4881429.1"/>
    <property type="molecule type" value="Genomic_DNA"/>
</dbReference>
<gene>
    <name evidence="2" type="ORF">GCM10023203_35920</name>
</gene>
<dbReference type="Proteomes" id="UP001500457">
    <property type="component" value="Unassembled WGS sequence"/>
</dbReference>
<evidence type="ECO:0000256" key="1">
    <source>
        <dbReference type="SAM" id="MobiDB-lite"/>
    </source>
</evidence>
<reference evidence="3" key="1">
    <citation type="journal article" date="2019" name="Int. J. Syst. Evol. Microbiol.">
        <title>The Global Catalogue of Microorganisms (GCM) 10K type strain sequencing project: providing services to taxonomists for standard genome sequencing and annotation.</title>
        <authorList>
            <consortium name="The Broad Institute Genomics Platform"/>
            <consortium name="The Broad Institute Genome Sequencing Center for Infectious Disease"/>
            <person name="Wu L."/>
            <person name="Ma J."/>
        </authorList>
    </citation>
    <scope>NUCLEOTIDE SEQUENCE [LARGE SCALE GENOMIC DNA]</scope>
    <source>
        <strain evidence="3">JCM 17983</strain>
    </source>
</reference>
<feature type="region of interest" description="Disordered" evidence="1">
    <location>
        <begin position="50"/>
        <end position="99"/>
    </location>
</feature>
<dbReference type="RefSeq" id="WP_274234968.1">
    <property type="nucleotide sequence ID" value="NZ_BAABHQ010000010.1"/>
</dbReference>
<evidence type="ECO:0000313" key="3">
    <source>
        <dbReference type="Proteomes" id="UP001500457"/>
    </source>
</evidence>
<sequence>MDDPVLARVGHALDRARQMVDDATRARERSRERRRVWRLRRTLVLGRPPREELTGAAGSAEWPQDVGAASGHHRPQVDPATDAVLQDHLGARPAEGGRS</sequence>
<evidence type="ECO:0000313" key="2">
    <source>
        <dbReference type="EMBL" id="GAA4881429.1"/>
    </source>
</evidence>
<name>A0ABP9EK93_9PSEU</name>
<organism evidence="2 3">
    <name type="scientific">Actinomycetospora straminea</name>
    <dbReference type="NCBI Taxonomy" id="663607"/>
    <lineage>
        <taxon>Bacteria</taxon>
        <taxon>Bacillati</taxon>
        <taxon>Actinomycetota</taxon>
        <taxon>Actinomycetes</taxon>
        <taxon>Pseudonocardiales</taxon>
        <taxon>Pseudonocardiaceae</taxon>
        <taxon>Actinomycetospora</taxon>
    </lineage>
</organism>
<keyword evidence="3" id="KW-1185">Reference proteome</keyword>
<proteinExistence type="predicted"/>